<dbReference type="STRING" id="438753.AZC_0112"/>
<protein>
    <submittedName>
        <fullName evidence="1">Uncharacterized protein</fullName>
    </submittedName>
</protein>
<dbReference type="KEGG" id="azc:AZC_0112"/>
<reference evidence="2" key="2">
    <citation type="submission" date="2007-04" db="EMBL/GenBank/DDBJ databases">
        <title>Complete genome sequence of the nitrogen-fixing bacterium Azorhizobium caulinodans ORS571.</title>
        <authorList>
            <person name="Lee K.B."/>
            <person name="Backer P.D."/>
            <person name="Aono T."/>
            <person name="Liu C.T."/>
            <person name="Suzuki S."/>
            <person name="Suzuki T."/>
            <person name="Kaneko T."/>
            <person name="Yamada M."/>
            <person name="Tabata S."/>
            <person name="Kupfer D.M."/>
            <person name="Najar F.Z."/>
            <person name="Wiley G.B."/>
            <person name="Roe B."/>
            <person name="Binnewies T."/>
            <person name="Ussery D."/>
            <person name="Vereecke D."/>
            <person name="Gevers D."/>
            <person name="Holsters M."/>
            <person name="Oyaizu H."/>
        </authorList>
    </citation>
    <scope>NUCLEOTIDE SEQUENCE [LARGE SCALE GENOMIC DNA]</scope>
    <source>
        <strain evidence="2">ATCC 43989 / DSM 5975 / JCM 20966 / LMG 6465 / NBRC 14845 / NCIMB 13405 / ORS 571</strain>
    </source>
</reference>
<reference evidence="1 2" key="4">
    <citation type="journal article" date="2009" name="Appl. Environ. Microbiol.">
        <title>Comparative genome-wide transcriptional profiling of Azorhizobium caulinodans ORS571 grown under free-living and symbiotic conditions.</title>
        <authorList>
            <person name="Tsukada S."/>
            <person name="Aono T."/>
            <person name="Akiba N."/>
            <person name="Lee KB."/>
            <person name="Liu CT."/>
            <person name="Toyazaki H."/>
            <person name="Oyaizu H."/>
        </authorList>
    </citation>
    <scope>NUCLEOTIDE SEQUENCE [LARGE SCALE GENOMIC DNA]</scope>
    <source>
        <strain evidence="2">ATCC 43989 / DSM 5975 / JCM 20966 / LMG 6465 / NBRC 14845 / NCIMB 13405 / ORS 571</strain>
    </source>
</reference>
<dbReference type="HOGENOM" id="CLU_144600_0_0_5"/>
<dbReference type="AlphaFoldDB" id="A8IGN4"/>
<organism evidence="1 2">
    <name type="scientific">Azorhizobium caulinodans (strain ATCC 43989 / DSM 5975 / JCM 20966 / LMG 6465 / NBRC 14845 / NCIMB 13405 / ORS 571)</name>
    <dbReference type="NCBI Taxonomy" id="438753"/>
    <lineage>
        <taxon>Bacteria</taxon>
        <taxon>Pseudomonadati</taxon>
        <taxon>Pseudomonadota</taxon>
        <taxon>Alphaproteobacteria</taxon>
        <taxon>Hyphomicrobiales</taxon>
        <taxon>Xanthobacteraceae</taxon>
        <taxon>Azorhizobium</taxon>
    </lineage>
</organism>
<accession>A8IGN4</accession>
<gene>
    <name evidence="1" type="ordered locus">AZC_0112</name>
</gene>
<keyword evidence="2" id="KW-1185">Reference proteome</keyword>
<dbReference type="Proteomes" id="UP000000270">
    <property type="component" value="Chromosome"/>
</dbReference>
<reference evidence="1 2" key="6">
    <citation type="journal article" date="2011" name="Appl. Environ. Microbiol.">
        <title>Involvement of the azorhizobial chromosome partition gene (parA) in the onset of bacteroid differentiation during Sesbania rostrata stem nodule development.</title>
        <authorList>
            <person name="Liu CT."/>
            <person name="Lee KB."/>
            <person name="Wang YS."/>
            <person name="Peng MH."/>
            <person name="Lee KT."/>
            <person name="Suzuki S."/>
            <person name="Suzuki T."/>
            <person name="Oyaizu H."/>
        </authorList>
    </citation>
    <scope>NUCLEOTIDE SEQUENCE [LARGE SCALE GENOMIC DNA]</scope>
    <source>
        <strain evidence="2">ATCC 43989 / DSM 5975 / JCM 20966 / LMG 6465 / NBRC 14845 / NCIMB 13405 / ORS 571</strain>
    </source>
</reference>
<reference evidence="1 2" key="5">
    <citation type="journal article" date="2010" name="Appl. Environ. Microbiol.">
        <title>phrR-like gene praR of Azorhizobium caulinodans ORS571 is essential for symbiosis with Sesbania rostrata and is involved in expression of reb genes.</title>
        <authorList>
            <person name="Akiba N."/>
            <person name="Aono T."/>
            <person name="Toyazaki H."/>
            <person name="Sato S."/>
            <person name="Oyaizu H."/>
        </authorList>
    </citation>
    <scope>NUCLEOTIDE SEQUENCE [LARGE SCALE GENOMIC DNA]</scope>
    <source>
        <strain evidence="2">ATCC 43989 / DSM 5975 / JCM 20966 / LMG 6465 / NBRC 14845 / NCIMB 13405 / ORS 571</strain>
    </source>
</reference>
<evidence type="ECO:0000313" key="1">
    <source>
        <dbReference type="EMBL" id="BAF86110.1"/>
    </source>
</evidence>
<name>A8IGN4_AZOC5</name>
<evidence type="ECO:0000313" key="2">
    <source>
        <dbReference type="Proteomes" id="UP000000270"/>
    </source>
</evidence>
<dbReference type="EMBL" id="AP009384">
    <property type="protein sequence ID" value="BAF86110.1"/>
    <property type="molecule type" value="Genomic_DNA"/>
</dbReference>
<reference evidence="1 2" key="1">
    <citation type="journal article" date="2007" name="Appl. Environ. Microbiol.">
        <title>Rhizobial factors required for stem nodule maturation and maintenance in Sesbania rostrata-Azorhizobium caulinodans ORS571 symbiosis.</title>
        <authorList>
            <person name="Suzuki S."/>
            <person name="Aono T."/>
            <person name="Lee KB."/>
            <person name="Suzuki T."/>
            <person name="Liu CT."/>
            <person name="Miwa H."/>
            <person name="Wakao S."/>
            <person name="Iki T."/>
            <person name="Oyaizu H."/>
        </authorList>
    </citation>
    <scope>NUCLEOTIDE SEQUENCE [LARGE SCALE GENOMIC DNA]</scope>
    <source>
        <strain evidence="2">ATCC 43989 / DSM 5975 / JCM 20966 / LMG 6465 / NBRC 14845 / NCIMB 13405 / ORS 571</strain>
    </source>
</reference>
<sequence length="133" mass="14373">MLGISSAPSLLQPGAFSRSLVHCTGGEDAMANLFRGLAPEQLWQAINPWRFFENASFTGISVNLGQSGNPQAEEAILDEVGSYGRQIGRIGDALDVIMAHMDKTGLSPEEQDKLTALRFQLEAVRKVKARNGS</sequence>
<reference evidence="1 2" key="3">
    <citation type="journal article" date="2008" name="BMC Genomics">
        <title>The genome of the versatile nitrogen fixer Azorhizobium caulinodans ORS571.</title>
        <authorList>
            <person name="Lee KB."/>
            <person name="Backer P.D."/>
            <person name="Aono T."/>
            <person name="Liu CT."/>
            <person name="Suzuki S."/>
            <person name="Suzuki T."/>
            <person name="Kaneko T."/>
            <person name="Yamada M."/>
            <person name="Tabata S."/>
            <person name="Kupfer D.M."/>
            <person name="Najar F.Z."/>
            <person name="Wiley G.B."/>
            <person name="Roe B."/>
            <person name="Binnewies T.T."/>
            <person name="Ussery D.W."/>
            <person name="D'Haeze W."/>
            <person name="Herder J.D."/>
            <person name="Gevers D."/>
            <person name="Vereecke D."/>
            <person name="Holsters M."/>
            <person name="Oyaizu H."/>
        </authorList>
    </citation>
    <scope>NUCLEOTIDE SEQUENCE [LARGE SCALE GENOMIC DNA]</scope>
    <source>
        <strain evidence="2">ATCC 43989 / DSM 5975 / JCM 20966 / LMG 6465 / NBRC 14845 / NCIMB 13405 / ORS 571</strain>
    </source>
</reference>
<proteinExistence type="predicted"/>
<dbReference type="eggNOG" id="ENOG5032TN6">
    <property type="taxonomic scope" value="Bacteria"/>
</dbReference>